<dbReference type="EMBL" id="CACTIH010001985">
    <property type="protein sequence ID" value="CAA2970820.1"/>
    <property type="molecule type" value="Genomic_DNA"/>
</dbReference>
<keyword evidence="2" id="KW-1185">Reference proteome</keyword>
<organism evidence="1 2">
    <name type="scientific">Olea europaea subsp. europaea</name>
    <dbReference type="NCBI Taxonomy" id="158383"/>
    <lineage>
        <taxon>Eukaryota</taxon>
        <taxon>Viridiplantae</taxon>
        <taxon>Streptophyta</taxon>
        <taxon>Embryophyta</taxon>
        <taxon>Tracheophyta</taxon>
        <taxon>Spermatophyta</taxon>
        <taxon>Magnoliopsida</taxon>
        <taxon>eudicotyledons</taxon>
        <taxon>Gunneridae</taxon>
        <taxon>Pentapetalae</taxon>
        <taxon>asterids</taxon>
        <taxon>lamiids</taxon>
        <taxon>Lamiales</taxon>
        <taxon>Oleaceae</taxon>
        <taxon>Oleeae</taxon>
        <taxon>Olea</taxon>
    </lineage>
</organism>
<gene>
    <name evidence="1" type="ORF">OLEA9_A047449</name>
</gene>
<proteinExistence type="predicted"/>
<evidence type="ECO:0000313" key="1">
    <source>
        <dbReference type="EMBL" id="CAA2970820.1"/>
    </source>
</evidence>
<dbReference type="AlphaFoldDB" id="A0A8S0QY19"/>
<dbReference type="Proteomes" id="UP000594638">
    <property type="component" value="Unassembled WGS sequence"/>
</dbReference>
<sequence>MGDHYMVHTKWLTTNMNLMTELWTTKNMNLKMVKQAMMKLNNIIENDDDLFIKYVHEVVGEETLPSNIGGSDIMHSNEEEYCDFDILLSDNSEDGEGMQYPEFIAEKDMKNPQFITGRKILW</sequence>
<comment type="caution">
    <text evidence="1">The sequence shown here is derived from an EMBL/GenBank/DDBJ whole genome shotgun (WGS) entry which is preliminary data.</text>
</comment>
<name>A0A8S0QY19_OLEEU</name>
<accession>A0A8S0QY19</accession>
<dbReference type="Gramene" id="OE9A047449T1">
    <property type="protein sequence ID" value="OE9A047449C1"/>
    <property type="gene ID" value="OE9A047449"/>
</dbReference>
<evidence type="ECO:0000313" key="2">
    <source>
        <dbReference type="Proteomes" id="UP000594638"/>
    </source>
</evidence>
<protein>
    <submittedName>
        <fullName evidence="1">Uncharacterized protein</fullName>
    </submittedName>
</protein>
<reference evidence="1 2" key="1">
    <citation type="submission" date="2019-12" db="EMBL/GenBank/DDBJ databases">
        <authorList>
            <person name="Alioto T."/>
            <person name="Alioto T."/>
            <person name="Gomez Garrido J."/>
        </authorList>
    </citation>
    <scope>NUCLEOTIDE SEQUENCE [LARGE SCALE GENOMIC DNA]</scope>
</reference>